<dbReference type="AlphaFoldDB" id="I0YNN7"/>
<name>I0YNN7_COCSC</name>
<reference evidence="2 3" key="1">
    <citation type="journal article" date="2012" name="Genome Biol.">
        <title>The genome of the polar eukaryotic microalga coccomyxa subellipsoidea reveals traits of cold adaptation.</title>
        <authorList>
            <person name="Blanc G."/>
            <person name="Agarkova I."/>
            <person name="Grimwood J."/>
            <person name="Kuo A."/>
            <person name="Brueggeman A."/>
            <person name="Dunigan D."/>
            <person name="Gurnon J."/>
            <person name="Ladunga I."/>
            <person name="Lindquist E."/>
            <person name="Lucas S."/>
            <person name="Pangilinan J."/>
            <person name="Proschold T."/>
            <person name="Salamov A."/>
            <person name="Schmutz J."/>
            <person name="Weeks D."/>
            <person name="Yamada T."/>
            <person name="Claverie J.M."/>
            <person name="Grigoriev I."/>
            <person name="Van Etten J."/>
            <person name="Lomsadze A."/>
            <person name="Borodovsky M."/>
        </authorList>
    </citation>
    <scope>NUCLEOTIDE SEQUENCE [LARGE SCALE GENOMIC DNA]</scope>
    <source>
        <strain evidence="2 3">C-169</strain>
    </source>
</reference>
<dbReference type="EMBL" id="AGSI01000017">
    <property type="protein sequence ID" value="EIE20006.1"/>
    <property type="molecule type" value="Genomic_DNA"/>
</dbReference>
<proteinExistence type="predicted"/>
<dbReference type="RefSeq" id="XP_005644550.1">
    <property type="nucleotide sequence ID" value="XM_005644493.1"/>
</dbReference>
<evidence type="ECO:0000313" key="3">
    <source>
        <dbReference type="Proteomes" id="UP000007264"/>
    </source>
</evidence>
<evidence type="ECO:0000313" key="2">
    <source>
        <dbReference type="EMBL" id="EIE20006.1"/>
    </source>
</evidence>
<sequence>MGTPSFELKTKKINVRSLQGGGAWARGQPKWGTPRACWPAEAAQSCAGTGPTEAAPGPTASILEATPATT</sequence>
<feature type="region of interest" description="Disordered" evidence="1">
    <location>
        <begin position="46"/>
        <end position="70"/>
    </location>
</feature>
<gene>
    <name evidence="2" type="ORF">COCSUDRAFT_58239</name>
</gene>
<dbReference type="KEGG" id="csl:COCSUDRAFT_58239"/>
<comment type="caution">
    <text evidence="2">The sequence shown here is derived from an EMBL/GenBank/DDBJ whole genome shotgun (WGS) entry which is preliminary data.</text>
</comment>
<keyword evidence="3" id="KW-1185">Reference proteome</keyword>
<accession>I0YNN7</accession>
<evidence type="ECO:0000256" key="1">
    <source>
        <dbReference type="SAM" id="MobiDB-lite"/>
    </source>
</evidence>
<organism evidence="2 3">
    <name type="scientific">Coccomyxa subellipsoidea (strain C-169)</name>
    <name type="common">Green microalga</name>
    <dbReference type="NCBI Taxonomy" id="574566"/>
    <lineage>
        <taxon>Eukaryota</taxon>
        <taxon>Viridiplantae</taxon>
        <taxon>Chlorophyta</taxon>
        <taxon>core chlorophytes</taxon>
        <taxon>Trebouxiophyceae</taxon>
        <taxon>Trebouxiophyceae incertae sedis</taxon>
        <taxon>Coccomyxaceae</taxon>
        <taxon>Coccomyxa</taxon>
        <taxon>Coccomyxa subellipsoidea</taxon>
    </lineage>
</organism>
<protein>
    <submittedName>
        <fullName evidence="2">Uncharacterized protein</fullName>
    </submittedName>
</protein>
<dbReference type="Proteomes" id="UP000007264">
    <property type="component" value="Unassembled WGS sequence"/>
</dbReference>
<dbReference type="GeneID" id="17037980"/>